<gene>
    <name evidence="4" type="ORF">B296_00003374</name>
</gene>
<evidence type="ECO:0000256" key="3">
    <source>
        <dbReference type="SAM" id="MobiDB-lite"/>
    </source>
</evidence>
<feature type="compositionally biased region" description="Basic and acidic residues" evidence="3">
    <location>
        <begin position="60"/>
        <end position="71"/>
    </location>
</feature>
<evidence type="ECO:0000313" key="4">
    <source>
        <dbReference type="EMBL" id="RRT86004.1"/>
    </source>
</evidence>
<protein>
    <submittedName>
        <fullName evidence="4">Uncharacterized protein</fullName>
    </submittedName>
</protein>
<dbReference type="GO" id="GO:0003735">
    <property type="term" value="F:structural constituent of ribosome"/>
    <property type="evidence" value="ECO:0007669"/>
    <property type="project" value="InterPro"/>
</dbReference>
<reference evidence="4 5" key="1">
    <citation type="journal article" date="2014" name="Agronomy (Basel)">
        <title>A Draft Genome Sequence for Ensete ventricosum, the Drought-Tolerant Tree Against Hunger.</title>
        <authorList>
            <person name="Harrison J."/>
            <person name="Moore K.A."/>
            <person name="Paszkiewicz K."/>
            <person name="Jones T."/>
            <person name="Grant M."/>
            <person name="Ambacheew D."/>
            <person name="Muzemil S."/>
            <person name="Studholme D.J."/>
        </authorList>
    </citation>
    <scope>NUCLEOTIDE SEQUENCE [LARGE SCALE GENOMIC DNA]</scope>
</reference>
<sequence length="111" mass="12317">MNATRSCGGVVRGEGSVEGAFDGKRFRPALLFSSSFLSCRCGTSFTPLDLAGEGNWELREAEEQDPHPLRDPEEDDGTGRMRYLRHVPRRCKSNFREGTQATPRKKAVAEA</sequence>
<evidence type="ECO:0000256" key="2">
    <source>
        <dbReference type="ARBA" id="ARBA00023274"/>
    </source>
</evidence>
<dbReference type="GO" id="GO:1990904">
    <property type="term" value="C:ribonucleoprotein complex"/>
    <property type="evidence" value="ECO:0007669"/>
    <property type="project" value="UniProtKB-KW"/>
</dbReference>
<dbReference type="Proteomes" id="UP000287651">
    <property type="component" value="Unassembled WGS sequence"/>
</dbReference>
<dbReference type="InterPro" id="IPR011331">
    <property type="entry name" value="Ribosomal_eL37/eL43"/>
</dbReference>
<dbReference type="Gene3D" id="2.20.25.30">
    <property type="match status" value="1"/>
</dbReference>
<organism evidence="4 5">
    <name type="scientific">Ensete ventricosum</name>
    <name type="common">Abyssinian banana</name>
    <name type="synonym">Musa ensete</name>
    <dbReference type="NCBI Taxonomy" id="4639"/>
    <lineage>
        <taxon>Eukaryota</taxon>
        <taxon>Viridiplantae</taxon>
        <taxon>Streptophyta</taxon>
        <taxon>Embryophyta</taxon>
        <taxon>Tracheophyta</taxon>
        <taxon>Spermatophyta</taxon>
        <taxon>Magnoliopsida</taxon>
        <taxon>Liliopsida</taxon>
        <taxon>Zingiberales</taxon>
        <taxon>Musaceae</taxon>
        <taxon>Ensete</taxon>
    </lineage>
</organism>
<feature type="region of interest" description="Disordered" evidence="3">
    <location>
        <begin position="60"/>
        <end position="83"/>
    </location>
</feature>
<proteinExistence type="predicted"/>
<evidence type="ECO:0000313" key="5">
    <source>
        <dbReference type="Proteomes" id="UP000287651"/>
    </source>
</evidence>
<name>A0A427BC28_ENSVE</name>
<dbReference type="AlphaFoldDB" id="A0A427BC28"/>
<dbReference type="GO" id="GO:0006412">
    <property type="term" value="P:translation"/>
    <property type="evidence" value="ECO:0007669"/>
    <property type="project" value="InterPro"/>
</dbReference>
<keyword evidence="2" id="KW-0687">Ribonucleoprotein</keyword>
<comment type="caution">
    <text evidence="4">The sequence shown here is derived from an EMBL/GenBank/DDBJ whole genome shotgun (WGS) entry which is preliminary data.</text>
</comment>
<dbReference type="GO" id="GO:0005840">
    <property type="term" value="C:ribosome"/>
    <property type="evidence" value="ECO:0007669"/>
    <property type="project" value="UniProtKB-KW"/>
</dbReference>
<evidence type="ECO:0000256" key="1">
    <source>
        <dbReference type="ARBA" id="ARBA00022980"/>
    </source>
</evidence>
<accession>A0A427BC28</accession>
<dbReference type="EMBL" id="AMZH03000027">
    <property type="protein sequence ID" value="RRT86004.1"/>
    <property type="molecule type" value="Genomic_DNA"/>
</dbReference>
<keyword evidence="1" id="KW-0689">Ribosomal protein</keyword>